<dbReference type="PRINTS" id="PR00401">
    <property type="entry name" value="SH2DOMAIN"/>
</dbReference>
<feature type="domain" description="SH2" evidence="6">
    <location>
        <begin position="446"/>
        <end position="544"/>
    </location>
</feature>
<feature type="compositionally biased region" description="Basic and acidic residues" evidence="5">
    <location>
        <begin position="338"/>
        <end position="348"/>
    </location>
</feature>
<dbReference type="InterPro" id="IPR000980">
    <property type="entry name" value="SH2"/>
</dbReference>
<dbReference type="Gene3D" id="3.30.505.10">
    <property type="entry name" value="SH2 domain"/>
    <property type="match status" value="1"/>
</dbReference>
<feature type="domain" description="PH" evidence="7">
    <location>
        <begin position="253"/>
        <end position="288"/>
    </location>
</feature>
<dbReference type="AlphaFoldDB" id="A0A6P8HRY0"/>
<dbReference type="InterPro" id="IPR011993">
    <property type="entry name" value="PH-like_dom_sf"/>
</dbReference>
<reference evidence="9" key="1">
    <citation type="submission" date="2025-08" db="UniProtKB">
        <authorList>
            <consortium name="RefSeq"/>
        </authorList>
    </citation>
    <scope>IDENTIFICATION</scope>
    <source>
        <tissue evidence="9">Tentacle</tissue>
    </source>
</reference>
<feature type="compositionally biased region" description="Pro residues" evidence="5">
    <location>
        <begin position="382"/>
        <end position="392"/>
    </location>
</feature>
<dbReference type="PANTHER" id="PTHR10872">
    <property type="entry name" value="SH2B ADAPTER PROTEIN"/>
    <property type="match status" value="1"/>
</dbReference>
<evidence type="ECO:0000313" key="8">
    <source>
        <dbReference type="Proteomes" id="UP000515163"/>
    </source>
</evidence>
<dbReference type="InterPro" id="IPR036860">
    <property type="entry name" value="SH2_dom_sf"/>
</dbReference>
<dbReference type="GO" id="GO:0005886">
    <property type="term" value="C:plasma membrane"/>
    <property type="evidence" value="ECO:0007669"/>
    <property type="project" value="TreeGrafter"/>
</dbReference>
<dbReference type="SMART" id="SM00252">
    <property type="entry name" value="SH2"/>
    <property type="match status" value="1"/>
</dbReference>
<feature type="compositionally biased region" description="Polar residues" evidence="5">
    <location>
        <begin position="394"/>
        <end position="407"/>
    </location>
</feature>
<dbReference type="FunFam" id="3.30.505.10:FF:000008">
    <property type="entry name" value="SH2B adapter protein 1 isoform 2"/>
    <property type="match status" value="1"/>
</dbReference>
<dbReference type="KEGG" id="aten:116294747"/>
<feature type="compositionally biased region" description="Low complexity" evidence="5">
    <location>
        <begin position="305"/>
        <end position="318"/>
    </location>
</feature>
<keyword evidence="3 4" id="KW-0727">SH2 domain</keyword>
<feature type="compositionally biased region" description="Polar residues" evidence="5">
    <location>
        <begin position="354"/>
        <end position="366"/>
    </location>
</feature>
<keyword evidence="2" id="KW-0597">Phosphoprotein</keyword>
<dbReference type="CDD" id="cd10346">
    <property type="entry name" value="SH2_SH2B_family"/>
    <property type="match status" value="1"/>
</dbReference>
<dbReference type="InterPro" id="IPR035057">
    <property type="entry name" value="SH2B1_SH2"/>
</dbReference>
<name>A0A6P8HRY0_ACTTE</name>
<dbReference type="SMART" id="SM00233">
    <property type="entry name" value="PH"/>
    <property type="match status" value="1"/>
</dbReference>
<dbReference type="PROSITE" id="PS50001">
    <property type="entry name" value="SH2"/>
    <property type="match status" value="1"/>
</dbReference>
<comment type="similarity">
    <text evidence="1">Belongs to the SH2B adapter family.</text>
</comment>
<sequence length="612" mass="68377">MACYNGEITSKFPGGRWEEFCKDRADNAAKTFTREFLQFVSDNPVYDVSGASYTFSKRFVDYFLEIFNQEVHKNGSHDFVEPESPTEVFGPDDWGSNIHLTGNFKQAPEKKDRESSFSIMRKLRDVKDLFKRSIDETVGPKVCVGGGGGGEHRNASPSLSTQNEQTSSEKHCKMITTSIKKEGIMNYLMNLDQGVDTEDYFWQKCRVVILKAPGGYMLEFYCPPKSPKPKNGIFCFLIHEVRPATELEMPMGQNVFVIKAVNKREYMLAANDKEEMENWLSEISLCIEEDQGSSSSAPNTPTPTSPEEVPPAAASAASQQRTPPTAIKKGSKSLNLKLDTHGAIENKNIRKRNAQSPAGRQSSLWSFNRPANLDSPTEPLNRGPPPELPPRSPTSIEPPQLPSSSTGHGALHGNSLPRTPDDNHQDENPVWVSASDENHPLANYPWFHGTLSRLEASHLVSQGSQQWHGIFLVRQSETRRGEYVLTFNYQGRAKHLRLSLNVEGQCRVQHLWFQSIFDMLEHFRAHPIPLESGGPSDVMLTNFVVNIPHTPSISQTLPTSNRNHGDGLRRAYSVQASRINRSAVIQGGSLRATIENPNEGHSRAVDNQYAFV</sequence>
<protein>
    <submittedName>
        <fullName evidence="9">SH2B adapter protein 1-like</fullName>
    </submittedName>
</protein>
<evidence type="ECO:0000256" key="2">
    <source>
        <dbReference type="ARBA" id="ARBA00022553"/>
    </source>
</evidence>
<dbReference type="Pfam" id="PF00017">
    <property type="entry name" value="SH2"/>
    <property type="match status" value="1"/>
</dbReference>
<dbReference type="SUPFAM" id="SSF55550">
    <property type="entry name" value="SH2 domain"/>
    <property type="match status" value="1"/>
</dbReference>
<organism evidence="8 9">
    <name type="scientific">Actinia tenebrosa</name>
    <name type="common">Australian red waratah sea anemone</name>
    <dbReference type="NCBI Taxonomy" id="6105"/>
    <lineage>
        <taxon>Eukaryota</taxon>
        <taxon>Metazoa</taxon>
        <taxon>Cnidaria</taxon>
        <taxon>Anthozoa</taxon>
        <taxon>Hexacorallia</taxon>
        <taxon>Actiniaria</taxon>
        <taxon>Actiniidae</taxon>
        <taxon>Actinia</taxon>
    </lineage>
</organism>
<dbReference type="InterPro" id="IPR015012">
    <property type="entry name" value="Phe_ZIP"/>
</dbReference>
<dbReference type="Gene3D" id="6.10.140.110">
    <property type="match status" value="1"/>
</dbReference>
<dbReference type="Pfam" id="PF00169">
    <property type="entry name" value="PH"/>
    <property type="match status" value="1"/>
</dbReference>
<dbReference type="PROSITE" id="PS50003">
    <property type="entry name" value="PH_DOMAIN"/>
    <property type="match status" value="1"/>
</dbReference>
<dbReference type="GO" id="GO:0035556">
    <property type="term" value="P:intracellular signal transduction"/>
    <property type="evidence" value="ECO:0007669"/>
    <property type="project" value="TreeGrafter"/>
</dbReference>
<dbReference type="GeneID" id="116294747"/>
<dbReference type="PANTHER" id="PTHR10872:SF2">
    <property type="entry name" value="LNK, ISOFORM D"/>
    <property type="match status" value="1"/>
</dbReference>
<evidence type="ECO:0000259" key="6">
    <source>
        <dbReference type="PROSITE" id="PS50001"/>
    </source>
</evidence>
<proteinExistence type="inferred from homology"/>
<dbReference type="Pfam" id="PF08916">
    <property type="entry name" value="Phe_ZIP"/>
    <property type="match status" value="1"/>
</dbReference>
<dbReference type="FunCoup" id="A0A6P8HRY0">
    <property type="interactions" value="1228"/>
</dbReference>
<dbReference type="SUPFAM" id="SSF50729">
    <property type="entry name" value="PH domain-like"/>
    <property type="match status" value="1"/>
</dbReference>
<dbReference type="GO" id="GO:0005068">
    <property type="term" value="F:transmembrane receptor protein tyrosine kinase adaptor activity"/>
    <property type="evidence" value="ECO:0007669"/>
    <property type="project" value="TreeGrafter"/>
</dbReference>
<evidence type="ECO:0000256" key="4">
    <source>
        <dbReference type="PROSITE-ProRule" id="PRU00191"/>
    </source>
</evidence>
<gene>
    <name evidence="9" type="primary">LOC116294747</name>
</gene>
<evidence type="ECO:0000313" key="9">
    <source>
        <dbReference type="RefSeq" id="XP_031558261.1"/>
    </source>
</evidence>
<accession>A0A6P8HRY0</accession>
<dbReference type="InterPro" id="IPR036290">
    <property type="entry name" value="Phe_ZIP_sf"/>
</dbReference>
<evidence type="ECO:0000259" key="7">
    <source>
        <dbReference type="PROSITE" id="PS50003"/>
    </source>
</evidence>
<dbReference type="Proteomes" id="UP000515163">
    <property type="component" value="Unplaced"/>
</dbReference>
<evidence type="ECO:0000256" key="1">
    <source>
        <dbReference type="ARBA" id="ARBA00010220"/>
    </source>
</evidence>
<evidence type="ECO:0000256" key="5">
    <source>
        <dbReference type="SAM" id="MobiDB-lite"/>
    </source>
</evidence>
<evidence type="ECO:0000256" key="3">
    <source>
        <dbReference type="ARBA" id="ARBA00022999"/>
    </source>
</evidence>
<feature type="compositionally biased region" description="Polar residues" evidence="5">
    <location>
        <begin position="155"/>
        <end position="166"/>
    </location>
</feature>
<dbReference type="Gene3D" id="2.30.29.30">
    <property type="entry name" value="Pleckstrin-homology domain (PH domain)/Phosphotyrosine-binding domain (PTB)"/>
    <property type="match status" value="1"/>
</dbReference>
<dbReference type="OrthoDB" id="10047184at2759"/>
<dbReference type="RefSeq" id="XP_031558261.1">
    <property type="nucleotide sequence ID" value="XM_031702401.1"/>
</dbReference>
<feature type="region of interest" description="Disordered" evidence="5">
    <location>
        <begin position="141"/>
        <end position="169"/>
    </location>
</feature>
<dbReference type="InterPro" id="IPR030523">
    <property type="entry name" value="SH2B"/>
</dbReference>
<dbReference type="SUPFAM" id="SSF109805">
    <property type="entry name" value="Phenylalanine zipper"/>
    <property type="match status" value="1"/>
</dbReference>
<dbReference type="InParanoid" id="A0A6P8HRY0"/>
<feature type="region of interest" description="Disordered" evidence="5">
    <location>
        <begin position="290"/>
        <end position="431"/>
    </location>
</feature>
<dbReference type="InterPro" id="IPR001849">
    <property type="entry name" value="PH_domain"/>
</dbReference>
<keyword evidence="8" id="KW-1185">Reference proteome</keyword>